<dbReference type="GO" id="GO:0007017">
    <property type="term" value="P:microtubule-based process"/>
    <property type="evidence" value="ECO:0007669"/>
    <property type="project" value="InterPro"/>
</dbReference>
<evidence type="ECO:0000313" key="2">
    <source>
        <dbReference type="Proteomes" id="UP000020077"/>
    </source>
</evidence>
<protein>
    <recommendedName>
        <fullName evidence="3">Tubulin-like protein</fullName>
    </recommendedName>
</protein>
<dbReference type="Pfam" id="PF13809">
    <property type="entry name" value="Tubulin_2"/>
    <property type="match status" value="1"/>
</dbReference>
<gene>
    <name evidence="1" type="ORF">AW09_001142</name>
</gene>
<dbReference type="PROSITE" id="PS00227">
    <property type="entry name" value="TUBULIN"/>
    <property type="match status" value="1"/>
</dbReference>
<reference evidence="1 2" key="1">
    <citation type="submission" date="2014-02" db="EMBL/GenBank/DDBJ databases">
        <title>Expanding our view of genomic diversity in Candidatus Accumulibacter clades.</title>
        <authorList>
            <person name="Skennerton C.T."/>
            <person name="Barr J.J."/>
            <person name="Slater F.R."/>
            <person name="Bond P.L."/>
            <person name="Tyson G.W."/>
        </authorList>
    </citation>
    <scope>NUCLEOTIDE SEQUENCE [LARGE SCALE GENOMIC DNA]</scope>
    <source>
        <strain evidence="2">BA-91</strain>
    </source>
</reference>
<dbReference type="InterPro" id="IPR017975">
    <property type="entry name" value="Tubulin_CS"/>
</dbReference>
<dbReference type="InterPro" id="IPR036525">
    <property type="entry name" value="Tubulin/FtsZ_GTPase_sf"/>
</dbReference>
<sequence length="1001" mass="112329">MNHLVIGLGGTGGKIIRALRKSLYQEFRGDKLADIGIGYLYVDSSSEMMSIDDPSWKTLGTSVQLPKASQLLITDANLTSRLDNLDSYPGLKHWLGSPQEWRDILNSIVGATLGGQKRRLGRFLFACKADKYREQLQSQVKLLQQNGQTEVTFHVVLGLAGGTGSGSVIDAVAQLRDLYPDSKRFRILIYALLPDAYPNPNWDTGNYHANGFAALTELNAMSVGVYQPYDVTGVKERLTLSDPFNGCFVFGNENENGLTVDVDRDVPGIVADFLYQKIVTAKNINWASLDRMENAENGDGSPETAAQGRIPERSKRFLTFGIKRLAIPEEEISEYLTYSFARQAALQLRFNHWQEASGFIEEPRKQDFHEFVQQKETQLRWLLSDDHLTLALGILPEDAANKRWKSFTGEWEAVIPNFKSLVRERERATWLDELTKLCEKRYQDDYRTLGVPGFYRTKLKARKDMAREIRVRIEQELVNEWKVGAKSAWDVSRLLIALSEKLDERLKACDEHIARARHAEEEAQSRVLGNAHKWSSMGLFSKHLLGAPDSLLDAHGVHLQEMYVYRTRAEGWGFAKALLIEVIAEITDLKGEVDRAANTLQQALKKFDVGIQARLSDTDAGDLRQHLIRFYDPVQVKQISRRLVVDEAEQKTQTGRVRSALAEKIGQDSTFALFNQRVTESTFLDVLETVCEDNARIAHQNLVQNPKERLLGVSIIDKLRDRYGADPQELKSYVSELVSRAGNFVTLEPLEIHRAAPGIPVGVPTAVSKFTVILPRAPEQAEFARGLKEALREAKTGDVEIIDSDGRRNEITLVSITNLFPLRYLKPLKFLEEKYRRRIETGGARARLELHTEGDGNAWPRLFVASSAEVKQQALPYVLLAKALGFIHEGRNPATGAEEVLLLTKDADGLDNDPVLLGKSFTASADSINLENLHTIKSVCDATLAGAGYLHQDRRSEVQRAILSEVEAIKAARGGNIQDETYRRFLEAGRRALAILKREVA</sequence>
<proteinExistence type="predicted"/>
<organism evidence="1 2">
    <name type="scientific">Candidatus Accumulibacter phosphatis</name>
    <dbReference type="NCBI Taxonomy" id="327160"/>
    <lineage>
        <taxon>Bacteria</taxon>
        <taxon>Pseudomonadati</taxon>
        <taxon>Pseudomonadota</taxon>
        <taxon>Betaproteobacteria</taxon>
        <taxon>Candidatus Accumulibacter</taxon>
    </lineage>
</organism>
<dbReference type="Proteomes" id="UP000020077">
    <property type="component" value="Unassembled WGS sequence"/>
</dbReference>
<evidence type="ECO:0000313" key="1">
    <source>
        <dbReference type="EMBL" id="KFB73594.1"/>
    </source>
</evidence>
<dbReference type="GO" id="GO:0005874">
    <property type="term" value="C:microtubule"/>
    <property type="evidence" value="ECO:0007669"/>
    <property type="project" value="InterPro"/>
</dbReference>
<evidence type="ECO:0008006" key="3">
    <source>
        <dbReference type="Google" id="ProtNLM"/>
    </source>
</evidence>
<dbReference type="SUPFAM" id="SSF52490">
    <property type="entry name" value="Tubulin nucleotide-binding domain-like"/>
    <property type="match status" value="1"/>
</dbReference>
<dbReference type="InterPro" id="IPR025904">
    <property type="entry name" value="Tubulin-like"/>
</dbReference>
<dbReference type="Gene3D" id="3.40.50.1440">
    <property type="entry name" value="Tubulin/FtsZ, GTPase domain"/>
    <property type="match status" value="1"/>
</dbReference>
<comment type="caution">
    <text evidence="1">The sequence shown here is derived from an EMBL/GenBank/DDBJ whole genome shotgun (WGS) entry which is preliminary data.</text>
</comment>
<dbReference type="GO" id="GO:0005525">
    <property type="term" value="F:GTP binding"/>
    <property type="evidence" value="ECO:0007669"/>
    <property type="project" value="InterPro"/>
</dbReference>
<dbReference type="AlphaFoldDB" id="A0A080M927"/>
<dbReference type="EMBL" id="JDVG02000196">
    <property type="protein sequence ID" value="KFB73594.1"/>
    <property type="molecule type" value="Genomic_DNA"/>
</dbReference>
<accession>A0A080M927</accession>
<name>A0A080M927_9PROT</name>